<dbReference type="Pfam" id="PF00106">
    <property type="entry name" value="adh_short"/>
    <property type="match status" value="1"/>
</dbReference>
<dbReference type="Gene3D" id="3.40.50.720">
    <property type="entry name" value="NAD(P)-binding Rossmann-like Domain"/>
    <property type="match status" value="1"/>
</dbReference>
<evidence type="ECO:0000313" key="4">
    <source>
        <dbReference type="EMBL" id="KAF9871034.1"/>
    </source>
</evidence>
<dbReference type="OrthoDB" id="191139at2759"/>
<evidence type="ECO:0000256" key="2">
    <source>
        <dbReference type="ARBA" id="ARBA00023002"/>
    </source>
</evidence>
<sequence>MDAFHPYADLHANPKGPGDARPTALQIISDSNLANKWTDKVILITGGTSGIGLETARALFTTGADVYITARDSTKAKTAVEDITKSSEGRGKLEVIDMDMNSLESVKNAAKVFLEKSSKLNVLINNAGIMAVPEPAKTADGFDQQFGVNHLAHFTLTALLLPTLIRSSTPEFNSRIISLASSGHRFMAVNFDDYNFAKTDYNPWLAYGQSKTANIWLANYIDRVYGPRGVHAVSIQPGVTATPLHVHVDPAMSSAWQSDPVIGARIKSPAQGAATPTWAAAADVWEGKGGKYLFDVGVGGPATSDGMASLADQGYGPHAFDEESENKLWELSLELTGVKIEA</sequence>
<dbReference type="Proteomes" id="UP000781932">
    <property type="component" value="Unassembled WGS sequence"/>
</dbReference>
<proteinExistence type="inferred from homology"/>
<name>A0A9P6LD77_9PEZI</name>
<dbReference type="RefSeq" id="XP_038740495.1">
    <property type="nucleotide sequence ID" value="XM_038894165.1"/>
</dbReference>
<protein>
    <submittedName>
        <fullName evidence="4">Short-chain dehydrogenase</fullName>
    </submittedName>
</protein>
<dbReference type="PRINTS" id="PR00081">
    <property type="entry name" value="GDHRDH"/>
</dbReference>
<dbReference type="InterPro" id="IPR002347">
    <property type="entry name" value="SDR_fam"/>
</dbReference>
<dbReference type="SUPFAM" id="SSF51735">
    <property type="entry name" value="NAD(P)-binding Rossmann-fold domains"/>
    <property type="match status" value="1"/>
</dbReference>
<evidence type="ECO:0000313" key="5">
    <source>
        <dbReference type="Proteomes" id="UP000781932"/>
    </source>
</evidence>
<reference evidence="4" key="1">
    <citation type="submission" date="2020-03" db="EMBL/GenBank/DDBJ databases">
        <authorList>
            <person name="He L."/>
        </authorList>
    </citation>
    <scope>NUCLEOTIDE SEQUENCE</scope>
    <source>
        <strain evidence="4">CkLH20</strain>
    </source>
</reference>
<reference evidence="4" key="2">
    <citation type="submission" date="2020-11" db="EMBL/GenBank/DDBJ databases">
        <title>Whole genome sequencing of Colletotrichum sp.</title>
        <authorList>
            <person name="Li H."/>
        </authorList>
    </citation>
    <scope>NUCLEOTIDE SEQUENCE</scope>
    <source>
        <strain evidence="4">CkLH20</strain>
    </source>
</reference>
<dbReference type="EMBL" id="JAATWM020000048">
    <property type="protein sequence ID" value="KAF9871034.1"/>
    <property type="molecule type" value="Genomic_DNA"/>
</dbReference>
<gene>
    <name evidence="4" type="ORF">CkaCkLH20_11451</name>
</gene>
<dbReference type="PANTHER" id="PTHR24320">
    <property type="entry name" value="RETINOL DEHYDROGENASE"/>
    <property type="match status" value="1"/>
</dbReference>
<feature type="region of interest" description="Disordered" evidence="3">
    <location>
        <begin position="1"/>
        <end position="21"/>
    </location>
</feature>
<dbReference type="AlphaFoldDB" id="A0A9P6LD77"/>
<evidence type="ECO:0000256" key="3">
    <source>
        <dbReference type="SAM" id="MobiDB-lite"/>
    </source>
</evidence>
<organism evidence="4 5">
    <name type="scientific">Colletotrichum karsti</name>
    <dbReference type="NCBI Taxonomy" id="1095194"/>
    <lineage>
        <taxon>Eukaryota</taxon>
        <taxon>Fungi</taxon>
        <taxon>Dikarya</taxon>
        <taxon>Ascomycota</taxon>
        <taxon>Pezizomycotina</taxon>
        <taxon>Sordariomycetes</taxon>
        <taxon>Hypocreomycetidae</taxon>
        <taxon>Glomerellales</taxon>
        <taxon>Glomerellaceae</taxon>
        <taxon>Colletotrichum</taxon>
        <taxon>Colletotrichum boninense species complex</taxon>
    </lineage>
</organism>
<comment type="caution">
    <text evidence="4">The sequence shown here is derived from an EMBL/GenBank/DDBJ whole genome shotgun (WGS) entry which is preliminary data.</text>
</comment>
<keyword evidence="2" id="KW-0560">Oxidoreductase</keyword>
<comment type="similarity">
    <text evidence="1">Belongs to the short-chain dehydrogenases/reductases (SDR) family.</text>
</comment>
<dbReference type="GO" id="GO:0016491">
    <property type="term" value="F:oxidoreductase activity"/>
    <property type="evidence" value="ECO:0007669"/>
    <property type="project" value="UniProtKB-KW"/>
</dbReference>
<dbReference type="GeneID" id="62167239"/>
<accession>A0A9P6LD77</accession>
<dbReference type="InterPro" id="IPR036291">
    <property type="entry name" value="NAD(P)-bd_dom_sf"/>
</dbReference>
<dbReference type="PANTHER" id="PTHR24320:SF272">
    <property type="entry name" value="NAD(P)-BINDING ROSSMANN-FOLD SUPERFAMILY PROTEIN"/>
    <property type="match status" value="1"/>
</dbReference>
<evidence type="ECO:0000256" key="1">
    <source>
        <dbReference type="ARBA" id="ARBA00006484"/>
    </source>
</evidence>
<keyword evidence="5" id="KW-1185">Reference proteome</keyword>